<dbReference type="SUPFAM" id="SSF51735">
    <property type="entry name" value="NAD(P)-binding Rossmann-fold domains"/>
    <property type="match status" value="1"/>
</dbReference>
<sequence length="278" mass="28669">MPDTPTQRVAIVTGGAKGIGGAMVRGLLGAGAAVVAADRDAPALAALAEGLDAAAGERLLTHAADLTAPGAAEALVEAAHARFGRVDILVNNAGIGMGMIRPDNWKNPIKFWEVTPEQWRRFLEVNATIAFLLSRLVAPAMARQGFGRIVNVTTSLGTMMRAGSPTYGPSKAAFEALAAIMAADLGGTGVTCNVLVPGGVTNTAMVPQEAGFDRARMFQPEIMVPPLLWLVSDAAAGVTARRFLAAHWDPALPPGQAAERAGAPIAWTALAVLPIVPT</sequence>
<dbReference type="AlphaFoldDB" id="A0A8J2ZCF5"/>
<dbReference type="CDD" id="cd05233">
    <property type="entry name" value="SDR_c"/>
    <property type="match status" value="1"/>
</dbReference>
<proteinExistence type="inferred from homology"/>
<evidence type="ECO:0000313" key="4">
    <source>
        <dbReference type="Proteomes" id="UP000597507"/>
    </source>
</evidence>
<protein>
    <submittedName>
        <fullName evidence="3">Beta-ketoacyl-ACP reductase</fullName>
    </submittedName>
</protein>
<organism evidence="3 4">
    <name type="scientific">Caldovatus sediminis</name>
    <dbReference type="NCBI Taxonomy" id="2041189"/>
    <lineage>
        <taxon>Bacteria</taxon>
        <taxon>Pseudomonadati</taxon>
        <taxon>Pseudomonadota</taxon>
        <taxon>Alphaproteobacteria</taxon>
        <taxon>Acetobacterales</taxon>
        <taxon>Roseomonadaceae</taxon>
        <taxon>Caldovatus</taxon>
    </lineage>
</organism>
<dbReference type="GO" id="GO:0030497">
    <property type="term" value="P:fatty acid elongation"/>
    <property type="evidence" value="ECO:0007669"/>
    <property type="project" value="TreeGrafter"/>
</dbReference>
<evidence type="ECO:0000313" key="3">
    <source>
        <dbReference type="EMBL" id="GGG37205.1"/>
    </source>
</evidence>
<dbReference type="PANTHER" id="PTHR42760">
    <property type="entry name" value="SHORT-CHAIN DEHYDROGENASES/REDUCTASES FAMILY MEMBER"/>
    <property type="match status" value="1"/>
</dbReference>
<comment type="similarity">
    <text evidence="1 2">Belongs to the short-chain dehydrogenases/reductases (SDR) family.</text>
</comment>
<gene>
    <name evidence="3" type="ORF">GCM10010964_26290</name>
</gene>
<dbReference type="PRINTS" id="PR00080">
    <property type="entry name" value="SDRFAMILY"/>
</dbReference>
<dbReference type="EMBL" id="BMKS01000007">
    <property type="protein sequence ID" value="GGG37205.1"/>
    <property type="molecule type" value="Genomic_DNA"/>
</dbReference>
<dbReference type="Pfam" id="PF00106">
    <property type="entry name" value="adh_short"/>
    <property type="match status" value="1"/>
</dbReference>
<dbReference type="Gene3D" id="3.40.50.720">
    <property type="entry name" value="NAD(P)-binding Rossmann-like Domain"/>
    <property type="match status" value="1"/>
</dbReference>
<accession>A0A8J2ZCF5</accession>
<dbReference type="RefSeq" id="WP_188900911.1">
    <property type="nucleotide sequence ID" value="NZ_BMKS01000007.1"/>
</dbReference>
<reference evidence="3 4" key="1">
    <citation type="journal article" date="2014" name="Int. J. Syst. Evol. Microbiol.">
        <title>Complete genome sequence of Corynebacterium casei LMG S-19264T (=DSM 44701T), isolated from a smear-ripened cheese.</title>
        <authorList>
            <consortium name="US DOE Joint Genome Institute (JGI-PGF)"/>
            <person name="Walter F."/>
            <person name="Albersmeier A."/>
            <person name="Kalinowski J."/>
            <person name="Ruckert C."/>
        </authorList>
    </citation>
    <scope>NUCLEOTIDE SEQUENCE [LARGE SCALE GENOMIC DNA]</scope>
    <source>
        <strain evidence="3 4">CGMCC 1.16330</strain>
    </source>
</reference>
<evidence type="ECO:0000256" key="1">
    <source>
        <dbReference type="ARBA" id="ARBA00006484"/>
    </source>
</evidence>
<name>A0A8J2ZCF5_9PROT</name>
<evidence type="ECO:0000256" key="2">
    <source>
        <dbReference type="RuleBase" id="RU000363"/>
    </source>
</evidence>
<dbReference type="InterPro" id="IPR036291">
    <property type="entry name" value="NAD(P)-bd_dom_sf"/>
</dbReference>
<dbReference type="GO" id="GO:0016616">
    <property type="term" value="F:oxidoreductase activity, acting on the CH-OH group of donors, NAD or NADP as acceptor"/>
    <property type="evidence" value="ECO:0007669"/>
    <property type="project" value="TreeGrafter"/>
</dbReference>
<dbReference type="InterPro" id="IPR002347">
    <property type="entry name" value="SDR_fam"/>
</dbReference>
<keyword evidence="4" id="KW-1185">Reference proteome</keyword>
<dbReference type="PANTHER" id="PTHR42760:SF40">
    <property type="entry name" value="3-OXOACYL-[ACYL-CARRIER-PROTEIN] REDUCTASE, CHLOROPLASTIC"/>
    <property type="match status" value="1"/>
</dbReference>
<dbReference type="Proteomes" id="UP000597507">
    <property type="component" value="Unassembled WGS sequence"/>
</dbReference>
<dbReference type="PRINTS" id="PR00081">
    <property type="entry name" value="GDHRDH"/>
</dbReference>
<comment type="caution">
    <text evidence="3">The sequence shown here is derived from an EMBL/GenBank/DDBJ whole genome shotgun (WGS) entry which is preliminary data.</text>
</comment>